<dbReference type="RefSeq" id="WP_106211546.1">
    <property type="nucleotide sequence ID" value="NZ_PVTL01000003.1"/>
</dbReference>
<feature type="compositionally biased region" description="Low complexity" evidence="2">
    <location>
        <begin position="79"/>
        <end position="98"/>
    </location>
</feature>
<reference evidence="4 5" key="1">
    <citation type="submission" date="2018-03" db="EMBL/GenBank/DDBJ databases">
        <title>Genomic Encyclopedia of Type Strains, Phase III (KMG-III): the genomes of soil and plant-associated and newly described type strains.</title>
        <authorList>
            <person name="Whitman W."/>
        </authorList>
    </citation>
    <scope>NUCLEOTIDE SEQUENCE [LARGE SCALE GENOMIC DNA]</scope>
    <source>
        <strain evidence="4 5">CGMCC 1.12484</strain>
    </source>
</reference>
<evidence type="ECO:0000259" key="3">
    <source>
        <dbReference type="PROSITE" id="PS50006"/>
    </source>
</evidence>
<feature type="compositionally biased region" description="Pro residues" evidence="2">
    <location>
        <begin position="28"/>
        <end position="42"/>
    </location>
</feature>
<dbReference type="SUPFAM" id="SSF49879">
    <property type="entry name" value="SMAD/FHA domain"/>
    <property type="match status" value="1"/>
</dbReference>
<feature type="domain" description="FHA" evidence="3">
    <location>
        <begin position="158"/>
        <end position="212"/>
    </location>
</feature>
<evidence type="ECO:0000256" key="1">
    <source>
        <dbReference type="ARBA" id="ARBA00022553"/>
    </source>
</evidence>
<dbReference type="Proteomes" id="UP000237983">
    <property type="component" value="Unassembled WGS sequence"/>
</dbReference>
<feature type="compositionally biased region" description="Low complexity" evidence="2">
    <location>
        <begin position="13"/>
        <end position="27"/>
    </location>
</feature>
<accession>A0A2T0VG62</accession>
<keyword evidence="5" id="KW-1185">Reference proteome</keyword>
<dbReference type="InterPro" id="IPR008984">
    <property type="entry name" value="SMAD_FHA_dom_sf"/>
</dbReference>
<feature type="compositionally biased region" description="Pro residues" evidence="2">
    <location>
        <begin position="61"/>
        <end position="78"/>
    </location>
</feature>
<dbReference type="Gene3D" id="2.60.200.20">
    <property type="match status" value="1"/>
</dbReference>
<feature type="compositionally biased region" description="Low complexity" evidence="2">
    <location>
        <begin position="43"/>
        <end position="60"/>
    </location>
</feature>
<evidence type="ECO:0000313" key="4">
    <source>
        <dbReference type="EMBL" id="PRY69199.1"/>
    </source>
</evidence>
<keyword evidence="1" id="KW-0597">Phosphoprotein</keyword>
<dbReference type="Pfam" id="PF00498">
    <property type="entry name" value="FHA"/>
    <property type="match status" value="1"/>
</dbReference>
<dbReference type="InterPro" id="IPR000253">
    <property type="entry name" value="FHA_dom"/>
</dbReference>
<dbReference type="EMBL" id="PVTL01000003">
    <property type="protein sequence ID" value="PRY69199.1"/>
    <property type="molecule type" value="Genomic_DNA"/>
</dbReference>
<sequence length="255" mass="25217">MSENDGIRPLIKLPPGLSPGSEPAPEESNPPPARDLIGPPPGVGAAPPVGAAVPGGASAPPALPVPNPPAGLPLPPPLAFLAPATSAAPQAPALETAEPPAPAPEQPAPEHPAPEPPALAPGSRGHAAPEPRPESAQEPRGVALVLPDGTRHPLVGSVLIGRAPAALAGWEAATLLRVHDPERSVSKTHAALTVVDGEVRVSDLHSTNGVRVRVLGAGGVGGAGDTEVLVDVGSPAPVAPGDTVILGEFPIQLVH</sequence>
<feature type="compositionally biased region" description="Basic and acidic residues" evidence="2">
    <location>
        <begin position="127"/>
        <end position="137"/>
    </location>
</feature>
<dbReference type="AlphaFoldDB" id="A0A2T0VG62"/>
<evidence type="ECO:0000313" key="5">
    <source>
        <dbReference type="Proteomes" id="UP000237983"/>
    </source>
</evidence>
<feature type="region of interest" description="Disordered" evidence="2">
    <location>
        <begin position="1"/>
        <end position="140"/>
    </location>
</feature>
<dbReference type="PROSITE" id="PS50006">
    <property type="entry name" value="FHA_DOMAIN"/>
    <property type="match status" value="1"/>
</dbReference>
<proteinExistence type="predicted"/>
<gene>
    <name evidence="4" type="ORF">B0I08_103407</name>
</gene>
<comment type="caution">
    <text evidence="4">The sequence shown here is derived from an EMBL/GenBank/DDBJ whole genome shotgun (WGS) entry which is preliminary data.</text>
</comment>
<organism evidence="4 5">
    <name type="scientific">Glaciihabitans tibetensis</name>
    <dbReference type="NCBI Taxonomy" id="1266600"/>
    <lineage>
        <taxon>Bacteria</taxon>
        <taxon>Bacillati</taxon>
        <taxon>Actinomycetota</taxon>
        <taxon>Actinomycetes</taxon>
        <taxon>Micrococcales</taxon>
        <taxon>Microbacteriaceae</taxon>
        <taxon>Glaciihabitans</taxon>
    </lineage>
</organism>
<evidence type="ECO:0000256" key="2">
    <source>
        <dbReference type="SAM" id="MobiDB-lite"/>
    </source>
</evidence>
<feature type="compositionally biased region" description="Pro residues" evidence="2">
    <location>
        <begin position="99"/>
        <end position="119"/>
    </location>
</feature>
<protein>
    <submittedName>
        <fullName evidence="4">FHA domain-containing protein</fullName>
    </submittedName>
</protein>
<dbReference type="OrthoDB" id="3254248at2"/>
<name>A0A2T0VG62_9MICO</name>
<dbReference type="CDD" id="cd00060">
    <property type="entry name" value="FHA"/>
    <property type="match status" value="1"/>
</dbReference>